<comment type="caution">
    <text evidence="2">The sequence shown here is derived from an EMBL/GenBank/DDBJ whole genome shotgun (WGS) entry which is preliminary data.</text>
</comment>
<dbReference type="RefSeq" id="WP_202893204.1">
    <property type="nucleotide sequence ID" value="NZ_JACHMY010000001.1"/>
</dbReference>
<organism evidence="2 3">
    <name type="scientific">Kribbella italica</name>
    <dbReference type="NCBI Taxonomy" id="1540520"/>
    <lineage>
        <taxon>Bacteria</taxon>
        <taxon>Bacillati</taxon>
        <taxon>Actinomycetota</taxon>
        <taxon>Actinomycetes</taxon>
        <taxon>Propionibacteriales</taxon>
        <taxon>Kribbellaceae</taxon>
        <taxon>Kribbella</taxon>
    </lineage>
</organism>
<proteinExistence type="predicted"/>
<dbReference type="EMBL" id="JACHMY010000001">
    <property type="protein sequence ID" value="MBB5840143.1"/>
    <property type="molecule type" value="Genomic_DNA"/>
</dbReference>
<dbReference type="Pfam" id="PF13280">
    <property type="entry name" value="WYL"/>
    <property type="match status" value="1"/>
</dbReference>
<dbReference type="PANTHER" id="PTHR34580">
    <property type="match status" value="1"/>
</dbReference>
<dbReference type="InterPro" id="IPR051534">
    <property type="entry name" value="CBASS_pafABC_assoc_protein"/>
</dbReference>
<dbReference type="PANTHER" id="PTHR34580:SF3">
    <property type="entry name" value="PROTEIN PAFB"/>
    <property type="match status" value="1"/>
</dbReference>
<gene>
    <name evidence="2" type="ORF">HDA39_006877</name>
</gene>
<name>A0A7W9JDJ8_9ACTN</name>
<sequence length="280" mass="30689">MATTPVRLSQRATPDGGYLLGTGHTLPPLLFDHEQALAVAVALQTAPSTTYGLQDDTARALATVTQAMPLTLRAAMESLRLTRLQNYWEFPAPPIDSAALSVIGTAVRFRHLLLAEFLHPDGTRPDFAPVHRLEPHHLVVWAGRWYVVAYDLTVSRWRVHRIDRLHPRPTTTPFGPRVLPGEDLTEFVTSSHDRGDHAADWPCTGYAVLALPAQVVARWAPGGSVVDHLGPERCRLTLGAWSWAGVAGILATFDTPLTEVEPAALRTACHDLAQRYLSIS</sequence>
<evidence type="ECO:0000259" key="1">
    <source>
        <dbReference type="Pfam" id="PF13280"/>
    </source>
</evidence>
<feature type="domain" description="WYL" evidence="1">
    <location>
        <begin position="100"/>
        <end position="165"/>
    </location>
</feature>
<evidence type="ECO:0000313" key="3">
    <source>
        <dbReference type="Proteomes" id="UP000549971"/>
    </source>
</evidence>
<keyword evidence="3" id="KW-1185">Reference proteome</keyword>
<dbReference type="InterPro" id="IPR026881">
    <property type="entry name" value="WYL_dom"/>
</dbReference>
<evidence type="ECO:0000313" key="2">
    <source>
        <dbReference type="EMBL" id="MBB5840143.1"/>
    </source>
</evidence>
<accession>A0A7W9JDJ8</accession>
<dbReference type="AlphaFoldDB" id="A0A7W9JDJ8"/>
<protein>
    <recommendedName>
        <fullName evidence="1">WYL domain-containing protein</fullName>
    </recommendedName>
</protein>
<dbReference type="PROSITE" id="PS52050">
    <property type="entry name" value="WYL"/>
    <property type="match status" value="1"/>
</dbReference>
<dbReference type="Proteomes" id="UP000549971">
    <property type="component" value="Unassembled WGS sequence"/>
</dbReference>
<reference evidence="2 3" key="1">
    <citation type="submission" date="2020-08" db="EMBL/GenBank/DDBJ databases">
        <title>Sequencing the genomes of 1000 actinobacteria strains.</title>
        <authorList>
            <person name="Klenk H.-P."/>
        </authorList>
    </citation>
    <scope>NUCLEOTIDE SEQUENCE [LARGE SCALE GENOMIC DNA]</scope>
    <source>
        <strain evidence="2 3">DSM 28967</strain>
    </source>
</reference>